<dbReference type="SUPFAM" id="SSF51735">
    <property type="entry name" value="NAD(P)-binding Rossmann-fold domains"/>
    <property type="match status" value="1"/>
</dbReference>
<dbReference type="Gene3D" id="3.90.25.10">
    <property type="entry name" value="UDP-galactose 4-epimerase, domain 1"/>
    <property type="match status" value="1"/>
</dbReference>
<dbReference type="InterPro" id="IPR052718">
    <property type="entry name" value="NmrA-type_oxidoreductase"/>
</dbReference>
<evidence type="ECO:0000313" key="3">
    <source>
        <dbReference type="Proteomes" id="UP000653578"/>
    </source>
</evidence>
<dbReference type="PANTHER" id="PTHR47129">
    <property type="entry name" value="QUINONE OXIDOREDUCTASE 2"/>
    <property type="match status" value="1"/>
</dbReference>
<dbReference type="CDD" id="cd05269">
    <property type="entry name" value="TMR_SDR_a"/>
    <property type="match status" value="1"/>
</dbReference>
<dbReference type="Proteomes" id="UP000653578">
    <property type="component" value="Unassembled WGS sequence"/>
</dbReference>
<gene>
    <name evidence="2" type="ORF">GC096_06040</name>
</gene>
<dbReference type="InterPro" id="IPR036291">
    <property type="entry name" value="NAD(P)-bd_dom_sf"/>
</dbReference>
<name>A0ABX1X574_9BACL</name>
<organism evidence="2 3">
    <name type="scientific">Paenibacillus plantarum</name>
    <dbReference type="NCBI Taxonomy" id="2654975"/>
    <lineage>
        <taxon>Bacteria</taxon>
        <taxon>Bacillati</taxon>
        <taxon>Bacillota</taxon>
        <taxon>Bacilli</taxon>
        <taxon>Bacillales</taxon>
        <taxon>Paenibacillaceae</taxon>
        <taxon>Paenibacillus</taxon>
    </lineage>
</organism>
<reference evidence="2 3" key="1">
    <citation type="submission" date="2019-10" db="EMBL/GenBank/DDBJ databases">
        <title>Description of Paenibacillus humi sp. nov.</title>
        <authorList>
            <person name="Carlier A."/>
            <person name="Qi S."/>
        </authorList>
    </citation>
    <scope>NUCLEOTIDE SEQUENCE [LARGE SCALE GENOMIC DNA]</scope>
    <source>
        <strain evidence="2 3">LMG 31461</strain>
    </source>
</reference>
<dbReference type="PANTHER" id="PTHR47129:SF1">
    <property type="entry name" value="NMRA-LIKE DOMAIN-CONTAINING PROTEIN"/>
    <property type="match status" value="1"/>
</dbReference>
<accession>A0ABX1X574</accession>
<keyword evidence="3" id="KW-1185">Reference proteome</keyword>
<dbReference type="Gene3D" id="3.40.50.720">
    <property type="entry name" value="NAD(P)-binding Rossmann-like Domain"/>
    <property type="match status" value="1"/>
</dbReference>
<sequence length="308" mass="33270">MTMPNYPTTFYINRRTSTMSKIIVTAATGELGKLVVKHLLARVPASEIAVSVRNTEKAAEFAELGIEVRYGDWDDPASLEQAYANASKLLLISSPQDESISRIRKHVHAIEAAHKAGVPHIVYTSFAFADVDAFAPLANVHLATEFALKASGIPTTILRNTWYQELYMNPSLQAYIDNGSIINSAGTGKINTATRDDLALATATVLAEDGHQGQVYELASSESWSYEQLADILSHVSGKKVAYQSVSDADSLQGMLQAGLPEGLVQFVVAIDSKMAAGTEGRTSTDLEKLIGKKPTSIHESIALLFNE</sequence>
<evidence type="ECO:0000259" key="1">
    <source>
        <dbReference type="Pfam" id="PF05368"/>
    </source>
</evidence>
<evidence type="ECO:0000313" key="2">
    <source>
        <dbReference type="EMBL" id="NOU63583.1"/>
    </source>
</evidence>
<protein>
    <submittedName>
        <fullName evidence="2">NAD(P)H-binding protein</fullName>
    </submittedName>
</protein>
<dbReference type="Pfam" id="PF05368">
    <property type="entry name" value="NmrA"/>
    <property type="match status" value="1"/>
</dbReference>
<dbReference type="EMBL" id="WHNY01000018">
    <property type="protein sequence ID" value="NOU63583.1"/>
    <property type="molecule type" value="Genomic_DNA"/>
</dbReference>
<dbReference type="InterPro" id="IPR008030">
    <property type="entry name" value="NmrA-like"/>
</dbReference>
<comment type="caution">
    <text evidence="2">The sequence shown here is derived from an EMBL/GenBank/DDBJ whole genome shotgun (WGS) entry which is preliminary data.</text>
</comment>
<proteinExistence type="predicted"/>
<feature type="domain" description="NmrA-like" evidence="1">
    <location>
        <begin position="20"/>
        <end position="299"/>
    </location>
</feature>